<dbReference type="Proteomes" id="UP000718630">
    <property type="component" value="Unassembled WGS sequence"/>
</dbReference>
<dbReference type="EMBL" id="JABZFZ010000097">
    <property type="protein sequence ID" value="MBF0939796.1"/>
    <property type="molecule type" value="Genomic_DNA"/>
</dbReference>
<gene>
    <name evidence="1" type="ORF">HXK03_02820</name>
</gene>
<evidence type="ECO:0000313" key="1">
    <source>
        <dbReference type="EMBL" id="MBF0939796.1"/>
    </source>
</evidence>
<accession>A0A929N1B0</accession>
<name>A0A929N1B0_9ACTO</name>
<dbReference type="AlphaFoldDB" id="A0A929N1B0"/>
<sequence>MSSGFHIDIDELESLKRRVEAIASAQRAIVRPAQPGAEVFGCDGIDDAIGVLLDGGWQRHQDGALWADHTAEALEHTKQATAATDADIAKDLEWAFDPMQKGHRP</sequence>
<evidence type="ECO:0000313" key="2">
    <source>
        <dbReference type="Proteomes" id="UP000718630"/>
    </source>
</evidence>
<organism evidence="1 2">
    <name type="scientific">Schaalia georgiae</name>
    <dbReference type="NCBI Taxonomy" id="52768"/>
    <lineage>
        <taxon>Bacteria</taxon>
        <taxon>Bacillati</taxon>
        <taxon>Actinomycetota</taxon>
        <taxon>Actinomycetes</taxon>
        <taxon>Actinomycetales</taxon>
        <taxon>Actinomycetaceae</taxon>
        <taxon>Schaalia</taxon>
    </lineage>
</organism>
<proteinExistence type="predicted"/>
<protein>
    <submittedName>
        <fullName evidence="1">Uncharacterized protein</fullName>
    </submittedName>
</protein>
<comment type="caution">
    <text evidence="1">The sequence shown here is derived from an EMBL/GenBank/DDBJ whole genome shotgun (WGS) entry which is preliminary data.</text>
</comment>
<reference evidence="1" key="1">
    <citation type="submission" date="2020-04" db="EMBL/GenBank/DDBJ databases">
        <title>Deep metagenomics examines the oral microbiome during advanced dental caries in children, revealing novel taxa and co-occurrences with host molecules.</title>
        <authorList>
            <person name="Baker J.L."/>
            <person name="Morton J.T."/>
            <person name="Dinis M."/>
            <person name="Alvarez R."/>
            <person name="Tran N.C."/>
            <person name="Knight R."/>
            <person name="Edlund A."/>
        </authorList>
    </citation>
    <scope>NUCLEOTIDE SEQUENCE</scope>
    <source>
        <strain evidence="1">JCVI_32_bin.64</strain>
    </source>
</reference>